<reference evidence="3" key="1">
    <citation type="journal article" date="2017" name="Nat. Ecol. Evol.">
        <title>Genome expansion and lineage-specific genetic innovations in the forest pathogenic fungi Armillaria.</title>
        <authorList>
            <person name="Sipos G."/>
            <person name="Prasanna A.N."/>
            <person name="Walter M.C."/>
            <person name="O'Connor E."/>
            <person name="Balint B."/>
            <person name="Krizsan K."/>
            <person name="Kiss B."/>
            <person name="Hess J."/>
            <person name="Varga T."/>
            <person name="Slot J."/>
            <person name="Riley R."/>
            <person name="Boka B."/>
            <person name="Rigling D."/>
            <person name="Barry K."/>
            <person name="Lee J."/>
            <person name="Mihaltcheva S."/>
            <person name="LaButti K."/>
            <person name="Lipzen A."/>
            <person name="Waldron R."/>
            <person name="Moloney N.M."/>
            <person name="Sperisen C."/>
            <person name="Kredics L."/>
            <person name="Vagvoelgyi C."/>
            <person name="Patrignani A."/>
            <person name="Fitzpatrick D."/>
            <person name="Nagy I."/>
            <person name="Doyle S."/>
            <person name="Anderson J.B."/>
            <person name="Grigoriev I.V."/>
            <person name="Gueldener U."/>
            <person name="Muensterkoetter M."/>
            <person name="Nagy L.G."/>
        </authorList>
    </citation>
    <scope>NUCLEOTIDE SEQUENCE [LARGE SCALE GENOMIC DNA]</scope>
    <source>
        <strain evidence="3">28-4</strain>
    </source>
</reference>
<evidence type="ECO:0000256" key="1">
    <source>
        <dbReference type="SAM" id="Phobius"/>
    </source>
</evidence>
<dbReference type="Proteomes" id="UP000218334">
    <property type="component" value="Unassembled WGS sequence"/>
</dbReference>
<feature type="transmembrane region" description="Helical" evidence="1">
    <location>
        <begin position="245"/>
        <end position="263"/>
    </location>
</feature>
<organism evidence="2 3">
    <name type="scientific">Armillaria solidipes</name>
    <dbReference type="NCBI Taxonomy" id="1076256"/>
    <lineage>
        <taxon>Eukaryota</taxon>
        <taxon>Fungi</taxon>
        <taxon>Dikarya</taxon>
        <taxon>Basidiomycota</taxon>
        <taxon>Agaricomycotina</taxon>
        <taxon>Agaricomycetes</taxon>
        <taxon>Agaricomycetidae</taxon>
        <taxon>Agaricales</taxon>
        <taxon>Marasmiineae</taxon>
        <taxon>Physalacriaceae</taxon>
        <taxon>Armillaria</taxon>
    </lineage>
</organism>
<dbReference type="EMBL" id="KZ293424">
    <property type="protein sequence ID" value="PBK71091.1"/>
    <property type="molecule type" value="Genomic_DNA"/>
</dbReference>
<protein>
    <submittedName>
        <fullName evidence="2">Uncharacterized protein</fullName>
    </submittedName>
</protein>
<keyword evidence="3" id="KW-1185">Reference proteome</keyword>
<keyword evidence="1" id="KW-0472">Membrane</keyword>
<name>A0A2H3BJN3_9AGAR</name>
<dbReference type="AlphaFoldDB" id="A0A2H3BJN3"/>
<evidence type="ECO:0000313" key="2">
    <source>
        <dbReference type="EMBL" id="PBK71091.1"/>
    </source>
</evidence>
<sequence length="267" mass="29328">MISIHTCSEDSDEIVKSWIAQTSKLDSCLRSRGYAGNLEACIVEDVYFDILLSPKEGEDNNFCHICNAKDRSHHALSLSVTAPIIDYDTNTIKSLPTISCSRVCGVDSLKEEDIFTVKVEGCESNAKWWSLLEHMVRSTIPELNAEHGFDPARDGTDVCEYFGWPLFEFRDPSTGEWVLNGTASQSSGPVSVISDNASPILSQEHDSAPRGMDVATGNIKEVQAGAAPTKTESISVVRYDISTRALVIIFIAISIQVILLSSFKNYL</sequence>
<keyword evidence="1" id="KW-1133">Transmembrane helix</keyword>
<evidence type="ECO:0000313" key="3">
    <source>
        <dbReference type="Proteomes" id="UP000218334"/>
    </source>
</evidence>
<accession>A0A2H3BJN3</accession>
<proteinExistence type="predicted"/>
<gene>
    <name evidence="2" type="ORF">ARMSODRAFT_63365</name>
</gene>
<keyword evidence="1" id="KW-0812">Transmembrane</keyword>